<comment type="caution">
    <text evidence="1">The sequence shown here is derived from an EMBL/GenBank/DDBJ whole genome shotgun (WGS) entry which is preliminary data.</text>
</comment>
<accession>A0A8K0RTB9</accession>
<evidence type="ECO:0000313" key="2">
    <source>
        <dbReference type="Proteomes" id="UP000813427"/>
    </source>
</evidence>
<dbReference type="OrthoDB" id="5152434at2759"/>
<proteinExistence type="predicted"/>
<name>A0A8K0RTB9_9HYPO</name>
<evidence type="ECO:0000313" key="1">
    <source>
        <dbReference type="EMBL" id="KAH7239461.1"/>
    </source>
</evidence>
<sequence>MFQVFYHAVAWFNVKRLVIVNRLCNNNPPLARFLWIRSDRLQTSLFQCAEKRLNTFVWEMDYQPSLAHEATSILLQQEVFDFVLAYSMALRDPAVKPYVTRDVPKRTVMMAMLFLSGESPLSDTTEVQLLILVEAVAVTKQRWHATPQQHPLPSSRLRRNTYRSKMTKPGEDSGKGISSCPKYPASSTFPETVSFESGMPATLSPPKPAIPYRSAKKDYYQLIYF</sequence>
<protein>
    <submittedName>
        <fullName evidence="1">Uncharacterized protein</fullName>
    </submittedName>
</protein>
<organism evidence="1 2">
    <name type="scientific">Fusarium tricinctum</name>
    <dbReference type="NCBI Taxonomy" id="61284"/>
    <lineage>
        <taxon>Eukaryota</taxon>
        <taxon>Fungi</taxon>
        <taxon>Dikarya</taxon>
        <taxon>Ascomycota</taxon>
        <taxon>Pezizomycotina</taxon>
        <taxon>Sordariomycetes</taxon>
        <taxon>Hypocreomycetidae</taxon>
        <taxon>Hypocreales</taxon>
        <taxon>Nectriaceae</taxon>
        <taxon>Fusarium</taxon>
        <taxon>Fusarium tricinctum species complex</taxon>
    </lineage>
</organism>
<keyword evidence="2" id="KW-1185">Reference proteome</keyword>
<gene>
    <name evidence="1" type="ORF">BKA59DRAFT_458775</name>
</gene>
<dbReference type="EMBL" id="JAGPXF010000006">
    <property type="protein sequence ID" value="KAH7239461.1"/>
    <property type="molecule type" value="Genomic_DNA"/>
</dbReference>
<dbReference type="Proteomes" id="UP000813427">
    <property type="component" value="Unassembled WGS sequence"/>
</dbReference>
<dbReference type="AlphaFoldDB" id="A0A8K0RTB9"/>
<reference evidence="1" key="1">
    <citation type="journal article" date="2021" name="Nat. Commun.">
        <title>Genetic determinants of endophytism in the Arabidopsis root mycobiome.</title>
        <authorList>
            <person name="Mesny F."/>
            <person name="Miyauchi S."/>
            <person name="Thiergart T."/>
            <person name="Pickel B."/>
            <person name="Atanasova L."/>
            <person name="Karlsson M."/>
            <person name="Huettel B."/>
            <person name="Barry K.W."/>
            <person name="Haridas S."/>
            <person name="Chen C."/>
            <person name="Bauer D."/>
            <person name="Andreopoulos W."/>
            <person name="Pangilinan J."/>
            <person name="LaButti K."/>
            <person name="Riley R."/>
            <person name="Lipzen A."/>
            <person name="Clum A."/>
            <person name="Drula E."/>
            <person name="Henrissat B."/>
            <person name="Kohler A."/>
            <person name="Grigoriev I.V."/>
            <person name="Martin F.M."/>
            <person name="Hacquard S."/>
        </authorList>
    </citation>
    <scope>NUCLEOTIDE SEQUENCE</scope>
    <source>
        <strain evidence="1">MPI-SDFR-AT-0068</strain>
    </source>
</reference>